<gene>
    <name evidence="1" type="ORF">NCTC10767_05811</name>
</gene>
<sequence>MKNLQNKLLVDEIGFTYTETGVTEEGEPVCIRNDGYFVNIRILDDLFDVSVFSDYVVEAGNTASGMELKGGNNGYKPLTSCTLCCGLRRYWLVFLPETGLTER</sequence>
<protein>
    <submittedName>
        <fullName evidence="1">Putative prophage protein</fullName>
    </submittedName>
</protein>
<organism evidence="1 2">
    <name type="scientific">Escherichia coli</name>
    <dbReference type="NCBI Taxonomy" id="562"/>
    <lineage>
        <taxon>Bacteria</taxon>
        <taxon>Pseudomonadati</taxon>
        <taxon>Pseudomonadota</taxon>
        <taxon>Gammaproteobacteria</taxon>
        <taxon>Enterobacterales</taxon>
        <taxon>Enterobacteriaceae</taxon>
        <taxon>Escherichia</taxon>
    </lineage>
</organism>
<proteinExistence type="predicted"/>
<dbReference type="Proteomes" id="UP000254647">
    <property type="component" value="Unassembled WGS sequence"/>
</dbReference>
<evidence type="ECO:0000313" key="2">
    <source>
        <dbReference type="Proteomes" id="UP000254647"/>
    </source>
</evidence>
<reference evidence="1 2" key="1">
    <citation type="submission" date="2018-06" db="EMBL/GenBank/DDBJ databases">
        <authorList>
            <consortium name="Pathogen Informatics"/>
            <person name="Doyle S."/>
        </authorList>
    </citation>
    <scope>NUCLEOTIDE SEQUENCE [LARGE SCALE GENOMIC DNA]</scope>
    <source>
        <strain evidence="1 2">NCTC10767</strain>
    </source>
</reference>
<name>A0A376MFQ8_ECOLX</name>
<evidence type="ECO:0000313" key="1">
    <source>
        <dbReference type="EMBL" id="STG16509.1"/>
    </source>
</evidence>
<accession>A0A376MFQ8</accession>
<dbReference type="EMBL" id="UFXW01000005">
    <property type="protein sequence ID" value="STG16509.1"/>
    <property type="molecule type" value="Genomic_DNA"/>
</dbReference>
<dbReference type="AlphaFoldDB" id="A0A376MFQ8"/>